<feature type="region of interest" description="C-terminal hotdog fold" evidence="8">
    <location>
        <begin position="2111"/>
        <end position="2255"/>
    </location>
</feature>
<dbReference type="Gene3D" id="3.40.47.10">
    <property type="match status" value="2"/>
</dbReference>
<dbReference type="InterPro" id="IPR014043">
    <property type="entry name" value="Acyl_transferase_dom"/>
</dbReference>
<dbReference type="InterPro" id="IPR014031">
    <property type="entry name" value="Ketoacyl_synth_C"/>
</dbReference>
<dbReference type="Pfam" id="PF02801">
    <property type="entry name" value="Ketoacyl-synt_C"/>
    <property type="match status" value="2"/>
</dbReference>
<dbReference type="Proteomes" id="UP000734511">
    <property type="component" value="Unassembled WGS sequence"/>
</dbReference>
<dbReference type="SUPFAM" id="SSF53901">
    <property type="entry name" value="Thiolase-like"/>
    <property type="match status" value="2"/>
</dbReference>
<keyword evidence="4" id="KW-0808">Transferase</keyword>
<dbReference type="SMART" id="SM00823">
    <property type="entry name" value="PKS_PP"/>
    <property type="match status" value="2"/>
</dbReference>
<dbReference type="InterPro" id="IPR049900">
    <property type="entry name" value="PKS_mFAS_DH"/>
</dbReference>
<dbReference type="InterPro" id="IPR049551">
    <property type="entry name" value="PKS_DH_C"/>
</dbReference>
<feature type="region of interest" description="Disordered" evidence="9">
    <location>
        <begin position="1512"/>
        <end position="1537"/>
    </location>
</feature>
<dbReference type="PROSITE" id="PS50075">
    <property type="entry name" value="CARRIER"/>
    <property type="match status" value="2"/>
</dbReference>
<dbReference type="SMART" id="SM00829">
    <property type="entry name" value="PKS_ER"/>
    <property type="match status" value="1"/>
</dbReference>
<name>A0ABX0ZUL6_9ACTN</name>
<dbReference type="Gene3D" id="3.40.366.10">
    <property type="entry name" value="Malonyl-Coenzyme A Acyl Carrier Protein, domain 2"/>
    <property type="match status" value="2"/>
</dbReference>
<dbReference type="Pfam" id="PF00550">
    <property type="entry name" value="PP-binding"/>
    <property type="match status" value="2"/>
</dbReference>
<evidence type="ECO:0000256" key="4">
    <source>
        <dbReference type="ARBA" id="ARBA00022679"/>
    </source>
</evidence>
<feature type="region of interest" description="Disordered" evidence="9">
    <location>
        <begin position="1463"/>
        <end position="1485"/>
    </location>
</feature>
<dbReference type="RefSeq" id="WP_167984183.1">
    <property type="nucleotide sequence ID" value="NZ_JAATEJ010000014.1"/>
</dbReference>
<feature type="region of interest" description="N-terminal hotdog fold" evidence="8">
    <location>
        <begin position="1970"/>
        <end position="2099"/>
    </location>
</feature>
<dbReference type="Pfam" id="PF00698">
    <property type="entry name" value="Acyl_transf_1"/>
    <property type="match status" value="2"/>
</dbReference>
<dbReference type="InterPro" id="IPR050091">
    <property type="entry name" value="PKS_NRPS_Biosynth_Enz"/>
</dbReference>
<dbReference type="SMART" id="SM00822">
    <property type="entry name" value="PKS_KR"/>
    <property type="match status" value="1"/>
</dbReference>
<evidence type="ECO:0000256" key="7">
    <source>
        <dbReference type="ARBA" id="ARBA00023315"/>
    </source>
</evidence>
<keyword evidence="2" id="KW-0596">Phosphopantetheine</keyword>
<dbReference type="SMART" id="SM00825">
    <property type="entry name" value="PKS_KS"/>
    <property type="match status" value="2"/>
</dbReference>
<feature type="domain" description="Carrier" evidence="10">
    <location>
        <begin position="3057"/>
        <end position="3132"/>
    </location>
</feature>
<dbReference type="InterPro" id="IPR013154">
    <property type="entry name" value="ADH-like_N"/>
</dbReference>
<proteinExistence type="predicted"/>
<feature type="compositionally biased region" description="Low complexity" evidence="9">
    <location>
        <begin position="909"/>
        <end position="927"/>
    </location>
</feature>
<evidence type="ECO:0000256" key="5">
    <source>
        <dbReference type="ARBA" id="ARBA00023194"/>
    </source>
</evidence>
<dbReference type="Pfam" id="PF16197">
    <property type="entry name" value="KAsynt_C_assoc"/>
    <property type="match status" value="2"/>
</dbReference>
<feature type="domain" description="Ketosynthase family 3 (KS3)" evidence="11">
    <location>
        <begin position="7"/>
        <end position="425"/>
    </location>
</feature>
<dbReference type="InterPro" id="IPR020807">
    <property type="entry name" value="PKS_DH"/>
</dbReference>
<keyword evidence="14" id="KW-1185">Reference proteome</keyword>
<feature type="domain" description="PKS/mFAS DH" evidence="12">
    <location>
        <begin position="1970"/>
        <end position="2255"/>
    </location>
</feature>
<comment type="caution">
    <text evidence="13">The sequence shown here is derived from an EMBL/GenBank/DDBJ whole genome shotgun (WGS) entry which is preliminary data.</text>
</comment>
<dbReference type="SUPFAM" id="SSF47336">
    <property type="entry name" value="ACP-like"/>
    <property type="match status" value="2"/>
</dbReference>
<dbReference type="SUPFAM" id="SSF51735">
    <property type="entry name" value="NAD(P)-binding Rossmann-fold domains"/>
    <property type="match status" value="3"/>
</dbReference>
<evidence type="ECO:0000259" key="10">
    <source>
        <dbReference type="PROSITE" id="PS50075"/>
    </source>
</evidence>
<dbReference type="Gene3D" id="3.40.50.720">
    <property type="entry name" value="NAD(P)-binding Rossmann-like Domain"/>
    <property type="match status" value="1"/>
</dbReference>
<dbReference type="Pfam" id="PF08240">
    <property type="entry name" value="ADH_N"/>
    <property type="match status" value="1"/>
</dbReference>
<dbReference type="Gene3D" id="3.30.70.3290">
    <property type="match status" value="2"/>
</dbReference>
<evidence type="ECO:0000313" key="14">
    <source>
        <dbReference type="Proteomes" id="UP000734511"/>
    </source>
</evidence>
<sequence>MQQDDQDEAVAVIGLGCRLPQAPDPAAFWRLLVQGRSAVGQVPAGRWADTPGGTDDLPPAVRTGGFVDGVDLFDPAFFRLSPKEATAMDPQQRLMLELGWESLEDAGIRPADLRGSATGVFFGAMADDYATLARRAGHRAITRHTLAGLERGLMANRLSYVLGLRGPSLTVDSGQSSSLVAVHLAVESLRSGRSELALAGGVHLNLVPDSAIGAHRFGALSPDGRCRVFDAHANGYVRGEGGGVVVLKPLRRAIADGDEIYCVIRGSAVNNAGAAPGLTVPSAPAQEEVLRAAHAMAGTDPAATQYVELHGTGTKVGDPVEAAALGAVLGAGRPEGTALLVGSAKTNVGHLEGAAGVVGLLKAALSIKHRRIPASLNFTTPNPAIPPTVRVATAEGPWPHPERPLLAGVSSFGMGGTNCHLVLTDAPATAVEAAQSGAGDAPAAQARPAAVALAVSGRDGAALRAQAGRLRDHLADRPELAPADVGRALAAARTAFDERAVVLAGGESGTDDRTTVLRALGALAAGDDDPAVVRGRAAAEPGATAFLFGGQGGQRTGMGRGLHAAFPVYARTFDAVCAQFDRHLDVSLRDLVLAPPAAGPDPRIDRTAYTQPALFALEVALNRLLESLGLRPDLLAGHSIGEVAAAHAAGTLTLPDAVTLVAARGRLMQELPAGGAMVSVKAAPEEVAEVLAGHDDPAAPAGIAALNGPEAVVVAGAEPTVLAVAQELAARGRRTRRLRVSHAFHSALMDPMLDAFGEVVAGLELRAPALPVVSTLTGAPVDPAHFTTPGYWVDHARHAVRFADAVSALHGLGATTFVELGPDGALSGLVRACLRDGAAAALPTLRGDRYEPGVLAAALAQAHVRGVPVDLAALHGPGARRVPLPTYAFQRARHWLDAAPAAPLPAAPVPQTATPEAAPVPETAPASDPAPGPAAPQPRAGADMLELVRTNLALVLGHVTTDVVDVDRAFNELGLDSLGAVELADRLGELTGTDLPPEEIFNHPTAARLARRLAAPGEDRTGAPAAPAAAGDPAEPIAIVGMACRFPGGVETPEDLWELVASGTDAIADFPQGRGWDLGSLFDADPDKPGTSSARAGGFLYDADRFDPAFFGISPREATAMDPQQRLLLETSWEALERAGLPPRSLHGSSTAVFTGAMSQDYGPRLHEPAGGYDGYLLTGSTASVASGRVAYALGLHGPALTVDTACSSSLVATHLAVRALRQGECSLALAGGATVMATPGMFVEFSRQHGLSSDGRCKAFSADADGTGWAEGVGVLVLERLGDAQRNGHRVLAVLRGSAVNQDGASNGLSAPNGIAQERVIRQALADAGLGPGDVDAVEAHGTGTTLGDPIEARALMATYGAGRPADRPLWLGSLKSNLGHMQAAAGVGGLIKTVMALRHGTLPRTLHAERPTPRVDWSAGGVSLLAEPRAWPETGPRPRRAAVSSFGISGTNAHVILEAAPPSPAAAPEAAPEAADSGTPGAVALPLSAKDPAALRGQAARLLALLDAEFGPAPAPEPGGQSEPGGPGGDTAPPVPAAEAARLAAIGYALATTRTAFDERAVVVGESAAQVRAALGGLSEGDTPAGVVTGRAAGPGRTVFVFPGQGSQWRGMGLELLDASADFARRMRECDAALEPYTGWSVLAVLRGEPDAPPVERVDVVQPLLFAVMVSLAEVWKAHGVLPDAVVGHSQGEIAAACVAGALDLDTAARISALRSLAVAELSGLGGMASVPLPAAEVERRLAAHGGRLGIAVTNGPAATVVSGDADALDDLLDRCKAEEIDARRIDVDYASHSCHVDALRDRVAKDLDGVGAASSAVPFYSTVDADVLDTAGLDADYWFRNLRHTVRFDETIRRLYADGHRSFVEISPHPVLVTAIQDTLRETAPDDGAGADAWGTLRRNDGGRRRFLTSLGQAHVRGLAVDWDAVLAGRDRRRPVDLPTYAFQRQGYWLSAPAPTAQAPGLDAAGHPLLGAALELAGSGDLVLTGRLSLAGHGWLADHAVRGTVLLPATAFADLALHAARRAGCGGVEELTLHAPLVLTADDAVQVQLTVGPAGGDGRRAVAVHARPQPAAGQAADAESWTCHADGTLAPAAPAPAAFPAAWPPPGAQPLDLAGAYGRLADLGYDYGPGFQGLRAAWRLGAEVYAEVELPAVQGAPGADDGFEVHPALLDAALHPLVLFAAGHDGPGVVLPYSWGGLALHATGASALRVRIAPAASGAEAAFALEAADPAGDPVVSVTSLATRVAPDELFGPVRRSGTPLFHVEWTDTPAAEQPRQQPAPRWAVLDAGFPTAGPADVYVLPAAEPAALGAGAAEPGGDQAAATHAVTAAALALVQAWLGDERVGDSRLVVVTRGAVAVRDGEDLADLAASALWGLLRVAQTEHPGRIVLLDTDPRLPLPAAPGDFGRYAAALAADEPQLAERDGRLLAPRLARVSAADLPAPPQDGTPWRLAPAPGAQGGLDAVVFTPRPELARALAPGEVRVALRAAGLNFRDVVVTLGMVDDGRAMCGEGAGVVLETGPGVTDLAPGARVMGLFFAGVGPVTVTDRRHLTRIPQGWSFAQAATVPIVFVTAYYGLADLAALRPGDKLLLHAATGGVGMAALQLAAHWGAEVYATASRGKHDTLRDLGVPAERIADSRSLGFEDAFRAAAPGGMDVVLNSLAGEFTDASLRLTAPGGRFVEIGKTDIRDAAAVTAAHPGIGYAAFDILDAGADRIQQILRDLGELFDRGVLRPLPLRAWDIRRAGRALRHLGAARHTGKLVLTLPRDLDPEGTVLITGGTGTLGLLLARHLATDHGVRRLLLVSRRGPAADGAARLTTELAALGAEVTVAACDAADRGELAAVLAAIPAAHPLTAVVHAAGVLDDMTIASLTPAQLESVLRPKVDAAWNLHRLTAGHDLAAFVLFSSIAGVLGSPGQANYAAANAFLDALAHHRHVSGLPATSIAWGYWAEASGMTAHLTGLDTARMTRGGQLPLRSDQAFLLFDEAVAHGGAATVAARFDHAALGVQDAGVPALLRGLVRAPARRAAAARQQAGALPLADRLTAPGTDPQRVLLDLVRAHAAAVLGHGDPDHVAAGRSFKEAGFDSLTAVEFRNRMTAATDVRLPATLVFDHPTPTAVAAFLLERLAPATAPTPTPAAAPDSGAPPRQTLTADLDRVEAALGATGADDPERAAATTRLRELLRRYAADLPGTPPAGTVHDFASASDEDLFNALDSDPLMRQVGNDY</sequence>
<dbReference type="PANTHER" id="PTHR43775:SF51">
    <property type="entry name" value="INACTIVE PHENOLPHTHIOCEROL SYNTHESIS POLYKETIDE SYNTHASE TYPE I PKS1-RELATED"/>
    <property type="match status" value="1"/>
</dbReference>
<feature type="domain" description="Ketosynthase family 3 (KS3)" evidence="11">
    <location>
        <begin position="1034"/>
        <end position="1461"/>
    </location>
</feature>
<dbReference type="InterPro" id="IPR057326">
    <property type="entry name" value="KR_dom"/>
</dbReference>
<dbReference type="InterPro" id="IPR049552">
    <property type="entry name" value="PKS_DH_N"/>
</dbReference>
<dbReference type="InterPro" id="IPR020841">
    <property type="entry name" value="PKS_Beta-ketoAc_synthase_dom"/>
</dbReference>
<evidence type="ECO:0000256" key="8">
    <source>
        <dbReference type="PROSITE-ProRule" id="PRU01363"/>
    </source>
</evidence>
<evidence type="ECO:0000256" key="1">
    <source>
        <dbReference type="ARBA" id="ARBA00004792"/>
    </source>
</evidence>
<evidence type="ECO:0000256" key="2">
    <source>
        <dbReference type="ARBA" id="ARBA00022450"/>
    </source>
</evidence>
<dbReference type="Gene3D" id="1.10.1200.10">
    <property type="entry name" value="ACP-like"/>
    <property type="match status" value="2"/>
</dbReference>
<accession>A0ABX0ZUL6</accession>
<dbReference type="SMART" id="SM00827">
    <property type="entry name" value="PKS_AT"/>
    <property type="match status" value="2"/>
</dbReference>
<feature type="active site" description="Proton donor; for dehydratase activity" evidence="8">
    <location>
        <position position="2174"/>
    </location>
</feature>
<dbReference type="Pfam" id="PF14765">
    <property type="entry name" value="PS-DH"/>
    <property type="match status" value="1"/>
</dbReference>
<dbReference type="Pfam" id="PF21089">
    <property type="entry name" value="PKS_DH_N"/>
    <property type="match status" value="1"/>
</dbReference>
<feature type="region of interest" description="Disordered" evidence="9">
    <location>
        <begin position="906"/>
        <end position="939"/>
    </location>
</feature>
<keyword evidence="7" id="KW-0012">Acyltransferase</keyword>
<dbReference type="InterPro" id="IPR036736">
    <property type="entry name" value="ACP-like_sf"/>
</dbReference>
<dbReference type="InterPro" id="IPR009081">
    <property type="entry name" value="PP-bd_ACP"/>
</dbReference>
<comment type="pathway">
    <text evidence="1">Antibiotic biosynthesis.</text>
</comment>
<dbReference type="SMART" id="SM00826">
    <property type="entry name" value="PKS_DH"/>
    <property type="match status" value="1"/>
</dbReference>
<evidence type="ECO:0000256" key="9">
    <source>
        <dbReference type="SAM" id="MobiDB-lite"/>
    </source>
</evidence>
<dbReference type="CDD" id="cd05195">
    <property type="entry name" value="enoyl_red"/>
    <property type="match status" value="1"/>
</dbReference>
<dbReference type="Gene3D" id="3.90.180.10">
    <property type="entry name" value="Medium-chain alcohol dehydrogenases, catalytic domain"/>
    <property type="match status" value="1"/>
</dbReference>
<evidence type="ECO:0000259" key="12">
    <source>
        <dbReference type="PROSITE" id="PS52019"/>
    </source>
</evidence>
<feature type="domain" description="Carrier" evidence="10">
    <location>
        <begin position="942"/>
        <end position="1017"/>
    </location>
</feature>
<evidence type="ECO:0000313" key="13">
    <source>
        <dbReference type="EMBL" id="NJP45313.1"/>
    </source>
</evidence>
<dbReference type="InterPro" id="IPR020806">
    <property type="entry name" value="PKS_PP-bd"/>
</dbReference>
<dbReference type="PROSITE" id="PS52004">
    <property type="entry name" value="KS3_2"/>
    <property type="match status" value="2"/>
</dbReference>
<dbReference type="InterPro" id="IPR011032">
    <property type="entry name" value="GroES-like_sf"/>
</dbReference>
<dbReference type="InterPro" id="IPR014030">
    <property type="entry name" value="Ketoacyl_synth_N"/>
</dbReference>
<keyword evidence="5" id="KW-0045">Antibiotic biosynthesis</keyword>
<dbReference type="InterPro" id="IPR016036">
    <property type="entry name" value="Malonyl_transacylase_ACP-bd"/>
</dbReference>
<gene>
    <name evidence="13" type="ORF">HCN08_18180</name>
</gene>
<dbReference type="Pfam" id="PF13602">
    <property type="entry name" value="ADH_zinc_N_2"/>
    <property type="match status" value="1"/>
</dbReference>
<dbReference type="Pfam" id="PF00109">
    <property type="entry name" value="ketoacyl-synt"/>
    <property type="match status" value="2"/>
</dbReference>
<dbReference type="Pfam" id="PF08659">
    <property type="entry name" value="KR"/>
    <property type="match status" value="1"/>
</dbReference>
<protein>
    <submittedName>
        <fullName evidence="13">SDR family NAD(P)-dependent oxidoreductase</fullName>
    </submittedName>
</protein>
<dbReference type="SUPFAM" id="SSF50129">
    <property type="entry name" value="GroES-like"/>
    <property type="match status" value="1"/>
</dbReference>
<dbReference type="SMART" id="SM01294">
    <property type="entry name" value="PKS_PP_betabranch"/>
    <property type="match status" value="2"/>
</dbReference>
<feature type="active site" description="Proton acceptor; for dehydratase activity" evidence="8">
    <location>
        <position position="2002"/>
    </location>
</feature>
<feature type="compositionally biased region" description="Low complexity" evidence="9">
    <location>
        <begin position="1468"/>
        <end position="1477"/>
    </location>
</feature>
<dbReference type="InterPro" id="IPR006162">
    <property type="entry name" value="Ppantetheine_attach_site"/>
</dbReference>
<keyword evidence="3" id="KW-0597">Phosphoprotein</keyword>
<dbReference type="CDD" id="cd00833">
    <property type="entry name" value="PKS"/>
    <property type="match status" value="2"/>
</dbReference>
<dbReference type="InterPro" id="IPR001227">
    <property type="entry name" value="Ac_transferase_dom_sf"/>
</dbReference>
<dbReference type="InterPro" id="IPR036291">
    <property type="entry name" value="NAD(P)-bd_dom_sf"/>
</dbReference>
<dbReference type="InterPro" id="IPR016039">
    <property type="entry name" value="Thiolase-like"/>
</dbReference>
<dbReference type="SUPFAM" id="SSF55048">
    <property type="entry name" value="Probable ACP-binding domain of malonyl-CoA ACP transacylase"/>
    <property type="match status" value="2"/>
</dbReference>
<dbReference type="Gene3D" id="3.40.50.11460">
    <property type="match status" value="1"/>
</dbReference>
<dbReference type="PROSITE" id="PS52019">
    <property type="entry name" value="PKS_MFAS_DH"/>
    <property type="match status" value="1"/>
</dbReference>
<keyword evidence="6" id="KW-0511">Multifunctional enzyme</keyword>
<dbReference type="PROSITE" id="PS00012">
    <property type="entry name" value="PHOSPHOPANTETHEINE"/>
    <property type="match status" value="1"/>
</dbReference>
<dbReference type="Gene3D" id="3.10.129.110">
    <property type="entry name" value="Polyketide synthase dehydratase"/>
    <property type="match status" value="1"/>
</dbReference>
<evidence type="ECO:0000256" key="6">
    <source>
        <dbReference type="ARBA" id="ARBA00023268"/>
    </source>
</evidence>
<evidence type="ECO:0000259" key="11">
    <source>
        <dbReference type="PROSITE" id="PS52004"/>
    </source>
</evidence>
<dbReference type="InterPro" id="IPR020843">
    <property type="entry name" value="ER"/>
</dbReference>
<dbReference type="InterPro" id="IPR042104">
    <property type="entry name" value="PKS_dehydratase_sf"/>
</dbReference>
<dbReference type="PANTHER" id="PTHR43775">
    <property type="entry name" value="FATTY ACID SYNTHASE"/>
    <property type="match status" value="1"/>
</dbReference>
<dbReference type="InterPro" id="IPR016035">
    <property type="entry name" value="Acyl_Trfase/lysoPLipase"/>
</dbReference>
<organism evidence="13 14">
    <name type="scientific">Actinacidiphila epipremni</name>
    <dbReference type="NCBI Taxonomy" id="2053013"/>
    <lineage>
        <taxon>Bacteria</taxon>
        <taxon>Bacillati</taxon>
        <taxon>Actinomycetota</taxon>
        <taxon>Actinomycetes</taxon>
        <taxon>Kitasatosporales</taxon>
        <taxon>Streptomycetaceae</taxon>
        <taxon>Actinacidiphila</taxon>
    </lineage>
</organism>
<evidence type="ECO:0000256" key="3">
    <source>
        <dbReference type="ARBA" id="ARBA00022553"/>
    </source>
</evidence>
<dbReference type="InterPro" id="IPR032821">
    <property type="entry name" value="PKS_assoc"/>
</dbReference>
<dbReference type="SUPFAM" id="SSF52151">
    <property type="entry name" value="FabD/lysophospholipase-like"/>
    <property type="match status" value="2"/>
</dbReference>
<dbReference type="EMBL" id="JAATEJ010000014">
    <property type="protein sequence ID" value="NJP45313.1"/>
    <property type="molecule type" value="Genomic_DNA"/>
</dbReference>
<dbReference type="InterPro" id="IPR013968">
    <property type="entry name" value="PKS_KR"/>
</dbReference>
<dbReference type="CDD" id="cd08956">
    <property type="entry name" value="KR_3_FAS_SDR_x"/>
    <property type="match status" value="1"/>
</dbReference>
<reference evidence="13 14" key="1">
    <citation type="submission" date="2020-03" db="EMBL/GenBank/DDBJ databases">
        <title>WGS of actinomycetes isolated from Thailand.</title>
        <authorList>
            <person name="Thawai C."/>
        </authorList>
    </citation>
    <scope>NUCLEOTIDE SEQUENCE [LARGE SCALE GENOMIC DNA]</scope>
    <source>
        <strain evidence="13 14">PRB2-1</strain>
    </source>
</reference>